<dbReference type="AlphaFoldDB" id="A0A8K1LUA1"/>
<dbReference type="Proteomes" id="UP000796761">
    <property type="component" value="Unassembled WGS sequence"/>
</dbReference>
<evidence type="ECO:0000313" key="1">
    <source>
        <dbReference type="EMBL" id="TRZ26327.1"/>
    </source>
</evidence>
<accession>A0A8K1LUA1</accession>
<organism evidence="1 2">
    <name type="scientific">Zosterops borbonicus</name>
    <dbReference type="NCBI Taxonomy" id="364589"/>
    <lineage>
        <taxon>Eukaryota</taxon>
        <taxon>Metazoa</taxon>
        <taxon>Chordata</taxon>
        <taxon>Craniata</taxon>
        <taxon>Vertebrata</taxon>
        <taxon>Euteleostomi</taxon>
        <taxon>Archelosauria</taxon>
        <taxon>Archosauria</taxon>
        <taxon>Dinosauria</taxon>
        <taxon>Saurischia</taxon>
        <taxon>Theropoda</taxon>
        <taxon>Coelurosauria</taxon>
        <taxon>Aves</taxon>
        <taxon>Neognathae</taxon>
        <taxon>Neoaves</taxon>
        <taxon>Telluraves</taxon>
        <taxon>Australaves</taxon>
        <taxon>Passeriformes</taxon>
        <taxon>Sylvioidea</taxon>
        <taxon>Zosteropidae</taxon>
        <taxon>Zosterops</taxon>
    </lineage>
</organism>
<sequence length="128" mass="13943">MEVSKLVSDLKQKLQHEEEGVGPVVGAGRWGGGNRHLGRDTWLWGAEQGWLGQEALRGEDVVPGRQDGCGDESDILIPQTGILLPVMWHGVEMDLFLMDASHPAPLEVVQRDNCCKKASAGAEGFVKR</sequence>
<evidence type="ECO:0000313" key="2">
    <source>
        <dbReference type="Proteomes" id="UP000796761"/>
    </source>
</evidence>
<gene>
    <name evidence="1" type="ORF">HGM15179_000939</name>
</gene>
<protein>
    <submittedName>
        <fullName evidence="1">Uncharacterized protein</fullName>
    </submittedName>
</protein>
<comment type="caution">
    <text evidence="1">The sequence shown here is derived from an EMBL/GenBank/DDBJ whole genome shotgun (WGS) entry which is preliminary data.</text>
</comment>
<reference evidence="1" key="1">
    <citation type="submission" date="2019-04" db="EMBL/GenBank/DDBJ databases">
        <title>Genome assembly of Zosterops borbonicus 15179.</title>
        <authorList>
            <person name="Leroy T."/>
            <person name="Anselmetti Y."/>
            <person name="Tilak M.-K."/>
            <person name="Nabholz B."/>
        </authorList>
    </citation>
    <scope>NUCLEOTIDE SEQUENCE</scope>
    <source>
        <strain evidence="1">HGM_15179</strain>
        <tissue evidence="1">Muscle</tissue>
    </source>
</reference>
<keyword evidence="2" id="KW-1185">Reference proteome</keyword>
<name>A0A8K1LUA1_9PASS</name>
<dbReference type="EMBL" id="SWJQ01000015">
    <property type="protein sequence ID" value="TRZ26327.1"/>
    <property type="molecule type" value="Genomic_DNA"/>
</dbReference>
<proteinExistence type="predicted"/>